<comment type="subcellular location">
    <subcellularLocation>
        <location evidence="1">Membrane</location>
        <topology evidence="1">Single-pass membrane protein</topology>
    </subcellularLocation>
</comment>
<dbReference type="Pfam" id="PF13927">
    <property type="entry name" value="Ig_3"/>
    <property type="match status" value="1"/>
</dbReference>
<dbReference type="VEuPathDB" id="VectorBase:ADIR005608"/>
<protein>
    <recommendedName>
        <fullName evidence="4">Ig-like domain-containing protein</fullName>
    </recommendedName>
</protein>
<evidence type="ECO:0000259" key="4">
    <source>
        <dbReference type="PROSITE" id="PS50835"/>
    </source>
</evidence>
<reference evidence="5" key="2">
    <citation type="submission" date="2020-05" db="UniProtKB">
        <authorList>
            <consortium name="EnsemblMetazoa"/>
        </authorList>
    </citation>
    <scope>IDENTIFICATION</scope>
    <source>
        <strain evidence="5">WRAIR2</strain>
    </source>
</reference>
<dbReference type="InterPro" id="IPR003598">
    <property type="entry name" value="Ig_sub2"/>
</dbReference>
<name>A0A182ND94_9DIPT</name>
<accession>A0A182ND94</accession>
<keyword evidence="2" id="KW-0472">Membrane</keyword>
<dbReference type="GO" id="GO:0016020">
    <property type="term" value="C:membrane"/>
    <property type="evidence" value="ECO:0007669"/>
    <property type="project" value="UniProtKB-SubCell"/>
</dbReference>
<keyword evidence="3" id="KW-1015">Disulfide bond</keyword>
<organism evidence="5 6">
    <name type="scientific">Anopheles dirus</name>
    <dbReference type="NCBI Taxonomy" id="7168"/>
    <lineage>
        <taxon>Eukaryota</taxon>
        <taxon>Metazoa</taxon>
        <taxon>Ecdysozoa</taxon>
        <taxon>Arthropoda</taxon>
        <taxon>Hexapoda</taxon>
        <taxon>Insecta</taxon>
        <taxon>Pterygota</taxon>
        <taxon>Neoptera</taxon>
        <taxon>Endopterygota</taxon>
        <taxon>Diptera</taxon>
        <taxon>Nematocera</taxon>
        <taxon>Culicoidea</taxon>
        <taxon>Culicidae</taxon>
        <taxon>Anophelinae</taxon>
        <taxon>Anopheles</taxon>
    </lineage>
</organism>
<proteinExistence type="predicted"/>
<dbReference type="InterPro" id="IPR013783">
    <property type="entry name" value="Ig-like_fold"/>
</dbReference>
<dbReference type="SMART" id="SM00408">
    <property type="entry name" value="IGc2"/>
    <property type="match status" value="2"/>
</dbReference>
<keyword evidence="6" id="KW-1185">Reference proteome</keyword>
<feature type="domain" description="Ig-like" evidence="4">
    <location>
        <begin position="160"/>
        <end position="248"/>
    </location>
</feature>
<sequence length="255" mass="27185">MLGVDIKSVSKTSDQSVSAELAILANVTDNQAQYRCEAHNSATEIPLFETKVLTVHFAPETAKIRIDPGELRPGTEATLICDSSSSNPPAKLSWRHEGTVLEGTNNASKPGLWGGTVSSLELKLNITQDMDGHVYTCQSTNEMLQRSINVAVSLPVLYEPKFSPPAATTVNGVEGEPLTVALIASGNPTSIAYTWTKDGQRIASSGVPRIVSEGPILNITRLKRTDAGVYTCEAVNSQGSAMINITVQVKSNTSE</sequence>
<dbReference type="InterPro" id="IPR003599">
    <property type="entry name" value="Ig_sub"/>
</dbReference>
<dbReference type="PANTHER" id="PTHR45889">
    <property type="entry name" value="IG-LIKE DOMAIN-CONTAINING PROTEIN"/>
    <property type="match status" value="1"/>
</dbReference>
<dbReference type="AlphaFoldDB" id="A0A182ND94"/>
<feature type="domain" description="Ig-like" evidence="4">
    <location>
        <begin position="59"/>
        <end position="149"/>
    </location>
</feature>
<evidence type="ECO:0000313" key="5">
    <source>
        <dbReference type="EnsemblMetazoa" id="ADIR005608-PA"/>
    </source>
</evidence>
<reference evidence="6" key="1">
    <citation type="submission" date="2013-03" db="EMBL/GenBank/DDBJ databases">
        <title>The Genome Sequence of Anopheles dirus WRAIR2.</title>
        <authorList>
            <consortium name="The Broad Institute Genomics Platform"/>
            <person name="Neafsey D.E."/>
            <person name="Walton C."/>
            <person name="Walker B."/>
            <person name="Young S.K."/>
            <person name="Zeng Q."/>
            <person name="Gargeya S."/>
            <person name="Fitzgerald M."/>
            <person name="Haas B."/>
            <person name="Abouelleil A."/>
            <person name="Allen A.W."/>
            <person name="Alvarado L."/>
            <person name="Arachchi H.M."/>
            <person name="Berlin A.M."/>
            <person name="Chapman S.B."/>
            <person name="Gainer-Dewar J."/>
            <person name="Goldberg J."/>
            <person name="Griggs A."/>
            <person name="Gujja S."/>
            <person name="Hansen M."/>
            <person name="Howarth C."/>
            <person name="Imamovic A."/>
            <person name="Ireland A."/>
            <person name="Larimer J."/>
            <person name="McCowan C."/>
            <person name="Murphy C."/>
            <person name="Pearson M."/>
            <person name="Poon T.W."/>
            <person name="Priest M."/>
            <person name="Roberts A."/>
            <person name="Saif S."/>
            <person name="Shea T."/>
            <person name="Sisk P."/>
            <person name="Sykes S."/>
            <person name="Wortman J."/>
            <person name="Nusbaum C."/>
            <person name="Birren B."/>
        </authorList>
    </citation>
    <scope>NUCLEOTIDE SEQUENCE [LARGE SCALE GENOMIC DNA]</scope>
    <source>
        <strain evidence="6">WRAIR2</strain>
    </source>
</reference>
<dbReference type="Pfam" id="PF08205">
    <property type="entry name" value="C2-set_2"/>
    <property type="match status" value="1"/>
</dbReference>
<evidence type="ECO:0000256" key="2">
    <source>
        <dbReference type="ARBA" id="ARBA00023136"/>
    </source>
</evidence>
<dbReference type="Gene3D" id="2.60.40.10">
    <property type="entry name" value="Immunoglobulins"/>
    <property type="match status" value="3"/>
</dbReference>
<evidence type="ECO:0000256" key="1">
    <source>
        <dbReference type="ARBA" id="ARBA00004167"/>
    </source>
</evidence>
<dbReference type="STRING" id="7168.A0A182ND94"/>
<evidence type="ECO:0000256" key="3">
    <source>
        <dbReference type="ARBA" id="ARBA00023157"/>
    </source>
</evidence>
<dbReference type="InterPro" id="IPR036179">
    <property type="entry name" value="Ig-like_dom_sf"/>
</dbReference>
<dbReference type="InterPro" id="IPR013162">
    <property type="entry name" value="CD80_C2-set"/>
</dbReference>
<dbReference type="SMART" id="SM00409">
    <property type="entry name" value="IG"/>
    <property type="match status" value="2"/>
</dbReference>
<dbReference type="PANTHER" id="PTHR45889:SF8">
    <property type="entry name" value="IG-LIKE DOMAIN-CONTAINING PROTEIN"/>
    <property type="match status" value="1"/>
</dbReference>
<evidence type="ECO:0000313" key="6">
    <source>
        <dbReference type="Proteomes" id="UP000075884"/>
    </source>
</evidence>
<dbReference type="Proteomes" id="UP000075884">
    <property type="component" value="Unassembled WGS sequence"/>
</dbReference>
<dbReference type="PROSITE" id="PS50835">
    <property type="entry name" value="IG_LIKE"/>
    <property type="match status" value="2"/>
</dbReference>
<dbReference type="InterPro" id="IPR007110">
    <property type="entry name" value="Ig-like_dom"/>
</dbReference>
<dbReference type="SUPFAM" id="SSF48726">
    <property type="entry name" value="Immunoglobulin"/>
    <property type="match status" value="2"/>
</dbReference>
<dbReference type="EnsemblMetazoa" id="ADIR005608-RA">
    <property type="protein sequence ID" value="ADIR005608-PA"/>
    <property type="gene ID" value="ADIR005608"/>
</dbReference>